<dbReference type="AlphaFoldDB" id="A0A428WSD0"/>
<sequence length="63" mass="6794">MTSRDELGPVLAVAGVIGADCLALTVLLLTRLYRSGRRRGRRPARVLEATTPENGLGEHRHSG</sequence>
<name>A0A428WSD0_AMYBA</name>
<keyword evidence="2" id="KW-0812">Transmembrane</keyword>
<dbReference type="RefSeq" id="WP_020643968.1">
    <property type="nucleotide sequence ID" value="NZ_QHHU01000014.1"/>
</dbReference>
<evidence type="ECO:0000256" key="1">
    <source>
        <dbReference type="SAM" id="MobiDB-lite"/>
    </source>
</evidence>
<feature type="region of interest" description="Disordered" evidence="1">
    <location>
        <begin position="36"/>
        <end position="63"/>
    </location>
</feature>
<evidence type="ECO:0000313" key="4">
    <source>
        <dbReference type="Proteomes" id="UP000286716"/>
    </source>
</evidence>
<dbReference type="Proteomes" id="UP000286716">
    <property type="component" value="Unassembled WGS sequence"/>
</dbReference>
<accession>A0A428WSD0</accession>
<keyword evidence="2" id="KW-1133">Transmembrane helix</keyword>
<dbReference type="EMBL" id="QHHU01000014">
    <property type="protein sequence ID" value="RSM45978.1"/>
    <property type="molecule type" value="Genomic_DNA"/>
</dbReference>
<keyword evidence="2" id="KW-0472">Membrane</keyword>
<protein>
    <submittedName>
        <fullName evidence="3">Uncharacterized protein</fullName>
    </submittedName>
</protein>
<evidence type="ECO:0000313" key="3">
    <source>
        <dbReference type="EMBL" id="RSM45978.1"/>
    </source>
</evidence>
<gene>
    <name evidence="3" type="ORF">DMA12_11825</name>
</gene>
<reference evidence="3 4" key="1">
    <citation type="submission" date="2018-05" db="EMBL/GenBank/DDBJ databases">
        <title>Evolution of GPA BGCs.</title>
        <authorList>
            <person name="Waglechner N."/>
            <person name="Wright G.D."/>
        </authorList>
    </citation>
    <scope>NUCLEOTIDE SEQUENCE [LARGE SCALE GENOMIC DNA]</scope>
    <source>
        <strain evidence="3 4">DSM 5908</strain>
    </source>
</reference>
<evidence type="ECO:0000256" key="2">
    <source>
        <dbReference type="SAM" id="Phobius"/>
    </source>
</evidence>
<keyword evidence="4" id="KW-1185">Reference proteome</keyword>
<proteinExistence type="predicted"/>
<feature type="transmembrane region" description="Helical" evidence="2">
    <location>
        <begin position="12"/>
        <end position="33"/>
    </location>
</feature>
<organism evidence="3 4">
    <name type="scientific">Amycolatopsis balhimycina DSM 5908</name>
    <dbReference type="NCBI Taxonomy" id="1081091"/>
    <lineage>
        <taxon>Bacteria</taxon>
        <taxon>Bacillati</taxon>
        <taxon>Actinomycetota</taxon>
        <taxon>Actinomycetes</taxon>
        <taxon>Pseudonocardiales</taxon>
        <taxon>Pseudonocardiaceae</taxon>
        <taxon>Amycolatopsis</taxon>
    </lineage>
</organism>
<comment type="caution">
    <text evidence="3">The sequence shown here is derived from an EMBL/GenBank/DDBJ whole genome shotgun (WGS) entry which is preliminary data.</text>
</comment>